<protein>
    <recommendedName>
        <fullName evidence="5">Copper(I)-binding protein</fullName>
    </recommendedName>
</protein>
<proteinExistence type="predicted"/>
<dbReference type="PROSITE" id="PS51257">
    <property type="entry name" value="PROKAR_LIPOPROTEIN"/>
    <property type="match status" value="1"/>
</dbReference>
<evidence type="ECO:0000313" key="3">
    <source>
        <dbReference type="EMBL" id="GAA2130065.1"/>
    </source>
</evidence>
<feature type="compositionally biased region" description="Low complexity" evidence="1">
    <location>
        <begin position="37"/>
        <end position="52"/>
    </location>
</feature>
<dbReference type="Proteomes" id="UP001422759">
    <property type="component" value="Unassembled WGS sequence"/>
</dbReference>
<dbReference type="EMBL" id="BAAANT010000001">
    <property type="protein sequence ID" value="GAA2130065.1"/>
    <property type="molecule type" value="Genomic_DNA"/>
</dbReference>
<evidence type="ECO:0000256" key="2">
    <source>
        <dbReference type="SAM" id="SignalP"/>
    </source>
</evidence>
<evidence type="ECO:0000256" key="1">
    <source>
        <dbReference type="SAM" id="MobiDB-lite"/>
    </source>
</evidence>
<sequence>MERNAALPRTALPRTARVVAVPALALLALLTGCSSTAAPAPTGSPGATAPGSLSVQGPRSHLELTGGRLTTGASGASELAVSVRNAGTAPEHLAMVSTPDGGRATLQGGKGPDNALTAAGVLIRPGETAVFGGADGPKILFPAHPAGSAATPPSGPADAIMIFSVSGLVHFQVPAGR</sequence>
<feature type="region of interest" description="Disordered" evidence="1">
    <location>
        <begin position="37"/>
        <end position="60"/>
    </location>
</feature>
<keyword evidence="2" id="KW-0732">Signal</keyword>
<accession>A0ABP5KG64</accession>
<dbReference type="RefSeq" id="WP_344459675.1">
    <property type="nucleotide sequence ID" value="NZ_BAAANT010000001.1"/>
</dbReference>
<reference evidence="4" key="1">
    <citation type="journal article" date="2019" name="Int. J. Syst. Evol. Microbiol.">
        <title>The Global Catalogue of Microorganisms (GCM) 10K type strain sequencing project: providing services to taxonomists for standard genome sequencing and annotation.</title>
        <authorList>
            <consortium name="The Broad Institute Genomics Platform"/>
            <consortium name="The Broad Institute Genome Sequencing Center for Infectious Disease"/>
            <person name="Wu L."/>
            <person name="Ma J."/>
        </authorList>
    </citation>
    <scope>NUCLEOTIDE SEQUENCE [LARGE SCALE GENOMIC DNA]</scope>
    <source>
        <strain evidence="4">JCM 14560</strain>
    </source>
</reference>
<feature type="chain" id="PRO_5045591528" description="Copper(I)-binding protein" evidence="2">
    <location>
        <begin position="38"/>
        <end position="177"/>
    </location>
</feature>
<gene>
    <name evidence="3" type="ORF">GCM10009760_02080</name>
</gene>
<keyword evidence="4" id="KW-1185">Reference proteome</keyword>
<name>A0ABP5KG64_9ACTN</name>
<comment type="caution">
    <text evidence="3">The sequence shown here is derived from an EMBL/GenBank/DDBJ whole genome shotgun (WGS) entry which is preliminary data.</text>
</comment>
<feature type="signal peptide" evidence="2">
    <location>
        <begin position="1"/>
        <end position="37"/>
    </location>
</feature>
<organism evidence="3 4">
    <name type="scientific">Kitasatospora kazusensis</name>
    <dbReference type="NCBI Taxonomy" id="407974"/>
    <lineage>
        <taxon>Bacteria</taxon>
        <taxon>Bacillati</taxon>
        <taxon>Actinomycetota</taxon>
        <taxon>Actinomycetes</taxon>
        <taxon>Kitasatosporales</taxon>
        <taxon>Streptomycetaceae</taxon>
        <taxon>Kitasatospora</taxon>
    </lineage>
</organism>
<evidence type="ECO:0008006" key="5">
    <source>
        <dbReference type="Google" id="ProtNLM"/>
    </source>
</evidence>
<evidence type="ECO:0000313" key="4">
    <source>
        <dbReference type="Proteomes" id="UP001422759"/>
    </source>
</evidence>